<dbReference type="Gene3D" id="3.40.50.720">
    <property type="entry name" value="NAD(P)-binding Rossmann-like Domain"/>
    <property type="match status" value="1"/>
</dbReference>
<dbReference type="InterPro" id="IPR013154">
    <property type="entry name" value="ADH-like_N"/>
</dbReference>
<gene>
    <name evidence="8" type="ORF">I302_04660</name>
</gene>
<comment type="cofactor">
    <cofactor evidence="1 6">
        <name>Zn(2+)</name>
        <dbReference type="ChEBI" id="CHEBI:29105"/>
    </cofactor>
</comment>
<evidence type="ECO:0000313" key="8">
    <source>
        <dbReference type="EMBL" id="OCF26968.1"/>
    </source>
</evidence>
<dbReference type="InterPro" id="IPR011032">
    <property type="entry name" value="GroES-like_sf"/>
</dbReference>
<dbReference type="PANTHER" id="PTHR42940:SF8">
    <property type="entry name" value="VACUOLAR PROTEIN SORTING-ASSOCIATED PROTEIN 11"/>
    <property type="match status" value="1"/>
</dbReference>
<dbReference type="Pfam" id="PF00107">
    <property type="entry name" value="ADH_zinc_N"/>
    <property type="match status" value="1"/>
</dbReference>
<evidence type="ECO:0000256" key="1">
    <source>
        <dbReference type="ARBA" id="ARBA00001947"/>
    </source>
</evidence>
<comment type="similarity">
    <text evidence="2 6">Belongs to the zinc-containing alcohol dehydrogenase family.</text>
</comment>
<dbReference type="PROSITE" id="PS00059">
    <property type="entry name" value="ADH_ZINC"/>
    <property type="match status" value="1"/>
</dbReference>
<evidence type="ECO:0000256" key="2">
    <source>
        <dbReference type="ARBA" id="ARBA00008072"/>
    </source>
</evidence>
<reference evidence="8" key="2">
    <citation type="submission" date="2014-01" db="EMBL/GenBank/DDBJ databases">
        <title>Evolution of pathogenesis and genome organization in the Tremellales.</title>
        <authorList>
            <person name="Cuomo C."/>
            <person name="Litvintseva A."/>
            <person name="Heitman J."/>
            <person name="Chen Y."/>
            <person name="Sun S."/>
            <person name="Springer D."/>
            <person name="Dromer F."/>
            <person name="Young S."/>
            <person name="Zeng Q."/>
            <person name="Chapman S."/>
            <person name="Gujja S."/>
            <person name="Saif S."/>
            <person name="Birren B."/>
        </authorList>
    </citation>
    <scope>NUCLEOTIDE SEQUENCE</scope>
    <source>
        <strain evidence="8">CBS 10118</strain>
    </source>
</reference>
<keyword evidence="3 6" id="KW-0479">Metal-binding</keyword>
<evidence type="ECO:0000256" key="5">
    <source>
        <dbReference type="ARBA" id="ARBA00023002"/>
    </source>
</evidence>
<dbReference type="GO" id="GO:0005737">
    <property type="term" value="C:cytoplasm"/>
    <property type="evidence" value="ECO:0007669"/>
    <property type="project" value="TreeGrafter"/>
</dbReference>
<dbReference type="InterPro" id="IPR036291">
    <property type="entry name" value="NAD(P)-bd_dom_sf"/>
</dbReference>
<evidence type="ECO:0000256" key="4">
    <source>
        <dbReference type="ARBA" id="ARBA00022833"/>
    </source>
</evidence>
<dbReference type="GO" id="GO:0004022">
    <property type="term" value="F:alcohol dehydrogenase (NAD+) activity"/>
    <property type="evidence" value="ECO:0007669"/>
    <property type="project" value="TreeGrafter"/>
</dbReference>
<dbReference type="InterPro" id="IPR020843">
    <property type="entry name" value="ER"/>
</dbReference>
<dbReference type="EMBL" id="KI894020">
    <property type="protein sequence ID" value="OCF26968.1"/>
    <property type="molecule type" value="Genomic_DNA"/>
</dbReference>
<dbReference type="InterPro" id="IPR002328">
    <property type="entry name" value="ADH_Zn_CS"/>
</dbReference>
<dbReference type="Pfam" id="PF08240">
    <property type="entry name" value="ADH_N"/>
    <property type="match status" value="1"/>
</dbReference>
<evidence type="ECO:0000256" key="6">
    <source>
        <dbReference type="RuleBase" id="RU361277"/>
    </source>
</evidence>
<dbReference type="SUPFAM" id="SSF51735">
    <property type="entry name" value="NAD(P)-binding Rossmann-fold domains"/>
    <property type="match status" value="1"/>
</dbReference>
<name>A0A1B9G7G6_9TREE</name>
<protein>
    <recommendedName>
        <fullName evidence="7">Enoyl reductase (ER) domain-containing protein</fullName>
    </recommendedName>
</protein>
<sequence length="366" mass="39384">MNQQGHRKAAIWAQPGERVPPLPTILTTSITLSALPIPTPSPTQILIKIQAASLCHTDTIVPSGIFYTEFPIIAGHEGVGEIVALGAEAGRDGWKVGERVGALLKSGGCAESGCKWITYRYCPQASMLGLKGENGVFAEYALVDKDWTVRLPDGLSYEQAAPLTCAGVTIYSAIRKLDLSVGEVLLICGFGGLGKLGVQIAQALGIKVIGSDISQTSLEYLSSLPPKLRPDILVNPHYGKPEDILHRIRGLRQEGYDSLGGADAAIICTDSPLAIPFALPLLRPHSKLLLTAGPMELSFSLMDFIFKDITVMGSLNGTRERLTEVMELCAREGIQSEVHVERWDEGRGVERIMHGQHGVGKGVVRM</sequence>
<dbReference type="SUPFAM" id="SSF50129">
    <property type="entry name" value="GroES-like"/>
    <property type="match status" value="1"/>
</dbReference>
<dbReference type="SMART" id="SM00829">
    <property type="entry name" value="PKS_ER"/>
    <property type="match status" value="1"/>
</dbReference>
<proteinExistence type="inferred from homology"/>
<dbReference type="GO" id="GO:0008270">
    <property type="term" value="F:zinc ion binding"/>
    <property type="evidence" value="ECO:0007669"/>
    <property type="project" value="InterPro"/>
</dbReference>
<feature type="domain" description="Enoyl reductase (ER)" evidence="7">
    <location>
        <begin position="27"/>
        <end position="364"/>
    </location>
</feature>
<dbReference type="STRING" id="1296100.A0A1B9G7G6"/>
<dbReference type="AlphaFoldDB" id="A0A1B9G7G6"/>
<reference evidence="8" key="1">
    <citation type="submission" date="2013-07" db="EMBL/GenBank/DDBJ databases">
        <title>The Genome Sequence of Cryptococcus bestiolae CBS10118.</title>
        <authorList>
            <consortium name="The Broad Institute Genome Sequencing Platform"/>
            <person name="Cuomo C."/>
            <person name="Litvintseva A."/>
            <person name="Chen Y."/>
            <person name="Heitman J."/>
            <person name="Sun S."/>
            <person name="Springer D."/>
            <person name="Dromer F."/>
            <person name="Young S.K."/>
            <person name="Zeng Q."/>
            <person name="Gargeya S."/>
            <person name="Fitzgerald M."/>
            <person name="Abouelleil A."/>
            <person name="Alvarado L."/>
            <person name="Berlin A.M."/>
            <person name="Chapman S.B."/>
            <person name="Dewar J."/>
            <person name="Goldberg J."/>
            <person name="Griggs A."/>
            <person name="Gujja S."/>
            <person name="Hansen M."/>
            <person name="Howarth C."/>
            <person name="Imamovic A."/>
            <person name="Larimer J."/>
            <person name="McCowan C."/>
            <person name="Murphy C."/>
            <person name="Pearson M."/>
            <person name="Priest M."/>
            <person name="Roberts A."/>
            <person name="Saif S."/>
            <person name="Shea T."/>
            <person name="Sykes S."/>
            <person name="Wortman J."/>
            <person name="Nusbaum C."/>
            <person name="Birren B."/>
        </authorList>
    </citation>
    <scope>NUCLEOTIDE SEQUENCE [LARGE SCALE GENOMIC DNA]</scope>
    <source>
        <strain evidence="8">CBS 10118</strain>
    </source>
</reference>
<organism evidence="8">
    <name type="scientific">Kwoniella bestiolae CBS 10118</name>
    <dbReference type="NCBI Taxonomy" id="1296100"/>
    <lineage>
        <taxon>Eukaryota</taxon>
        <taxon>Fungi</taxon>
        <taxon>Dikarya</taxon>
        <taxon>Basidiomycota</taxon>
        <taxon>Agaricomycotina</taxon>
        <taxon>Tremellomycetes</taxon>
        <taxon>Tremellales</taxon>
        <taxon>Cryptococcaceae</taxon>
        <taxon>Kwoniella</taxon>
    </lineage>
</organism>
<keyword evidence="5" id="KW-0560">Oxidoreductase</keyword>
<evidence type="ECO:0000259" key="7">
    <source>
        <dbReference type="SMART" id="SM00829"/>
    </source>
</evidence>
<dbReference type="OrthoDB" id="1879366at2759"/>
<accession>A0A1B9G7G6</accession>
<keyword evidence="4 6" id="KW-0862">Zinc</keyword>
<dbReference type="Gene3D" id="3.90.180.10">
    <property type="entry name" value="Medium-chain alcohol dehydrogenases, catalytic domain"/>
    <property type="match status" value="1"/>
</dbReference>
<evidence type="ECO:0000256" key="3">
    <source>
        <dbReference type="ARBA" id="ARBA00022723"/>
    </source>
</evidence>
<dbReference type="InterPro" id="IPR013149">
    <property type="entry name" value="ADH-like_C"/>
</dbReference>
<dbReference type="VEuPathDB" id="FungiDB:I302_04660"/>
<dbReference type="PANTHER" id="PTHR42940">
    <property type="entry name" value="ALCOHOL DEHYDROGENASE 1-RELATED"/>
    <property type="match status" value="1"/>
</dbReference>